<gene>
    <name evidence="2" type="ORF">Sradi_4050000</name>
</gene>
<reference evidence="2" key="2">
    <citation type="journal article" date="2024" name="Plant">
        <title>Genomic evolution and insights into agronomic trait innovations of Sesamum species.</title>
        <authorList>
            <person name="Miao H."/>
            <person name="Wang L."/>
            <person name="Qu L."/>
            <person name="Liu H."/>
            <person name="Sun Y."/>
            <person name="Le M."/>
            <person name="Wang Q."/>
            <person name="Wei S."/>
            <person name="Zheng Y."/>
            <person name="Lin W."/>
            <person name="Duan Y."/>
            <person name="Cao H."/>
            <person name="Xiong S."/>
            <person name="Wang X."/>
            <person name="Wei L."/>
            <person name="Li C."/>
            <person name="Ma Q."/>
            <person name="Ju M."/>
            <person name="Zhao R."/>
            <person name="Li G."/>
            <person name="Mu C."/>
            <person name="Tian Q."/>
            <person name="Mei H."/>
            <person name="Zhang T."/>
            <person name="Gao T."/>
            <person name="Zhang H."/>
        </authorList>
    </citation>
    <scope>NUCLEOTIDE SEQUENCE</scope>
    <source>
        <strain evidence="2">G02</strain>
    </source>
</reference>
<accession>A0AAW2PNT0</accession>
<dbReference type="AlphaFoldDB" id="A0AAW2PNT0"/>
<comment type="caution">
    <text evidence="2">The sequence shown here is derived from an EMBL/GenBank/DDBJ whole genome shotgun (WGS) entry which is preliminary data.</text>
</comment>
<evidence type="ECO:0000259" key="1">
    <source>
        <dbReference type="Pfam" id="PF13966"/>
    </source>
</evidence>
<dbReference type="GO" id="GO:0004523">
    <property type="term" value="F:RNA-DNA hybrid ribonuclease activity"/>
    <property type="evidence" value="ECO:0007669"/>
    <property type="project" value="InterPro"/>
</dbReference>
<dbReference type="CDD" id="cd06222">
    <property type="entry name" value="RNase_H_like"/>
    <property type="match status" value="1"/>
</dbReference>
<organism evidence="2">
    <name type="scientific">Sesamum radiatum</name>
    <name type="common">Black benniseed</name>
    <dbReference type="NCBI Taxonomy" id="300843"/>
    <lineage>
        <taxon>Eukaryota</taxon>
        <taxon>Viridiplantae</taxon>
        <taxon>Streptophyta</taxon>
        <taxon>Embryophyta</taxon>
        <taxon>Tracheophyta</taxon>
        <taxon>Spermatophyta</taxon>
        <taxon>Magnoliopsida</taxon>
        <taxon>eudicotyledons</taxon>
        <taxon>Gunneridae</taxon>
        <taxon>Pentapetalae</taxon>
        <taxon>asterids</taxon>
        <taxon>lamiids</taxon>
        <taxon>Lamiales</taxon>
        <taxon>Pedaliaceae</taxon>
        <taxon>Sesamum</taxon>
    </lineage>
</organism>
<dbReference type="InterPro" id="IPR044730">
    <property type="entry name" value="RNase_H-like_dom_plant"/>
</dbReference>
<dbReference type="InterPro" id="IPR036397">
    <property type="entry name" value="RNaseH_sf"/>
</dbReference>
<dbReference type="GO" id="GO:0003676">
    <property type="term" value="F:nucleic acid binding"/>
    <property type="evidence" value="ECO:0007669"/>
    <property type="project" value="InterPro"/>
</dbReference>
<dbReference type="SUPFAM" id="SSF53098">
    <property type="entry name" value="Ribonuclease H-like"/>
    <property type="match status" value="1"/>
</dbReference>
<dbReference type="InterPro" id="IPR026960">
    <property type="entry name" value="RVT-Znf"/>
</dbReference>
<dbReference type="Pfam" id="PF13966">
    <property type="entry name" value="zf-RVT"/>
    <property type="match status" value="1"/>
</dbReference>
<name>A0AAW2PNT0_SESRA</name>
<evidence type="ECO:0000313" key="2">
    <source>
        <dbReference type="EMBL" id="KAL0356031.1"/>
    </source>
</evidence>
<dbReference type="InterPro" id="IPR012337">
    <property type="entry name" value="RNaseH-like_sf"/>
</dbReference>
<feature type="domain" description="Reverse transcriptase zinc-binding" evidence="1">
    <location>
        <begin position="22"/>
        <end position="102"/>
    </location>
</feature>
<dbReference type="EMBL" id="JACGWJ010000017">
    <property type="protein sequence ID" value="KAL0356031.1"/>
    <property type="molecule type" value="Genomic_DNA"/>
</dbReference>
<reference evidence="2" key="1">
    <citation type="submission" date="2020-06" db="EMBL/GenBank/DDBJ databases">
        <authorList>
            <person name="Li T."/>
            <person name="Hu X."/>
            <person name="Zhang T."/>
            <person name="Song X."/>
            <person name="Zhang H."/>
            <person name="Dai N."/>
            <person name="Sheng W."/>
            <person name="Hou X."/>
            <person name="Wei L."/>
        </authorList>
    </citation>
    <scope>NUCLEOTIDE SEQUENCE</scope>
    <source>
        <strain evidence="2">G02</strain>
        <tissue evidence="2">Leaf</tissue>
    </source>
</reference>
<proteinExistence type="predicted"/>
<protein>
    <recommendedName>
        <fullName evidence="1">Reverse transcriptase zinc-binding domain-containing protein</fullName>
    </recommendedName>
</protein>
<dbReference type="Gene3D" id="3.30.420.10">
    <property type="entry name" value="Ribonuclease H-like superfamily/Ribonuclease H"/>
    <property type="match status" value="1"/>
</dbReference>
<sequence length="167" mass="19229">MPLPITPQQDNMLWARSKSSIFSIRTAYSWLLNESHSSSTTHLPWKSLWKIKALPRVLFHAWLLGHYCLPTAKFLHERHRHDTCSLCKSESDTIEHVYTRSSSISTGINTNNTAEVWALHQGLSIALDKGFDKLVIETDSKMLTTLFCRHREPPRHLLPLLQDCKVL</sequence>